<dbReference type="Gene3D" id="1.20.1280.50">
    <property type="match status" value="1"/>
</dbReference>
<organism evidence="3 4">
    <name type="scientific">Zasmidium cellare ATCC 36951</name>
    <dbReference type="NCBI Taxonomy" id="1080233"/>
    <lineage>
        <taxon>Eukaryota</taxon>
        <taxon>Fungi</taxon>
        <taxon>Dikarya</taxon>
        <taxon>Ascomycota</taxon>
        <taxon>Pezizomycotina</taxon>
        <taxon>Dothideomycetes</taxon>
        <taxon>Dothideomycetidae</taxon>
        <taxon>Mycosphaerellales</taxon>
        <taxon>Mycosphaerellaceae</taxon>
        <taxon>Zasmidium</taxon>
    </lineage>
</organism>
<feature type="compositionally biased region" description="Polar residues" evidence="1">
    <location>
        <begin position="461"/>
        <end position="473"/>
    </location>
</feature>
<dbReference type="GeneID" id="54564609"/>
<dbReference type="OrthoDB" id="5126814at2759"/>
<evidence type="ECO:0000313" key="4">
    <source>
        <dbReference type="Proteomes" id="UP000799537"/>
    </source>
</evidence>
<dbReference type="AlphaFoldDB" id="A0A6A6D1I4"/>
<feature type="region of interest" description="Disordered" evidence="1">
    <location>
        <begin position="452"/>
        <end position="473"/>
    </location>
</feature>
<dbReference type="SMART" id="SM00256">
    <property type="entry name" value="FBOX"/>
    <property type="match status" value="1"/>
</dbReference>
<dbReference type="InterPro" id="IPR036047">
    <property type="entry name" value="F-box-like_dom_sf"/>
</dbReference>
<gene>
    <name evidence="3" type="ORF">M409DRAFT_49752</name>
</gene>
<dbReference type="SUPFAM" id="SSF81383">
    <property type="entry name" value="F-box domain"/>
    <property type="match status" value="1"/>
</dbReference>
<dbReference type="EMBL" id="ML993580">
    <property type="protein sequence ID" value="KAF2173287.1"/>
    <property type="molecule type" value="Genomic_DNA"/>
</dbReference>
<evidence type="ECO:0000256" key="1">
    <source>
        <dbReference type="SAM" id="MobiDB-lite"/>
    </source>
</evidence>
<dbReference type="InterPro" id="IPR001810">
    <property type="entry name" value="F-box_dom"/>
</dbReference>
<sequence>MSWELKRVSTRQTSMAATALPLELQQQVFSYLDTKSFYMARKVCKYWHYASTDAVPLAKQLRRLPILPPVDAAESNPAELEALFDEAARSLMLGVSTDRAFDKPGCLTRASKMGFPITPRVTATSNGSKTVTLNDRMIALFDTSGKEPVCLAQRALNDLKETVGNGPWLQIKPNSYNELALSSDGSLLAIAQERTIQIYDLLAEPDSFTVNEYVSSATGHYICGIDFEQDDHVLRVRLSGKSAVLYLGTPAGEEKQGQKATLEHWKSKAGLKHTFLDSSLLSIQGKTNEADQMARVSGLQLLQPFVDGYLFGAQRHGGGESSYYILGHVKTSVPHNTATLAVESANVTVLARLESFLSSWDFTLEALSERGIGLWENMPSAHEHHPRFAMSPEGSYLALAERDKKRIRPAPLTQLFIYRIPTTQELRATLTSHEAERKGRWTTLAGFLDKLESQKGESERPAQSSSLASGTTSKYTVPRVPLCLSTLQGDITDLAFSRVDEESTFSISAGTVETTRTWLLQDL</sequence>
<reference evidence="3" key="1">
    <citation type="journal article" date="2020" name="Stud. Mycol.">
        <title>101 Dothideomycetes genomes: a test case for predicting lifestyles and emergence of pathogens.</title>
        <authorList>
            <person name="Haridas S."/>
            <person name="Albert R."/>
            <person name="Binder M."/>
            <person name="Bloem J."/>
            <person name="Labutti K."/>
            <person name="Salamov A."/>
            <person name="Andreopoulos B."/>
            <person name="Baker S."/>
            <person name="Barry K."/>
            <person name="Bills G."/>
            <person name="Bluhm B."/>
            <person name="Cannon C."/>
            <person name="Castanera R."/>
            <person name="Culley D."/>
            <person name="Daum C."/>
            <person name="Ezra D."/>
            <person name="Gonzalez J."/>
            <person name="Henrissat B."/>
            <person name="Kuo A."/>
            <person name="Liang C."/>
            <person name="Lipzen A."/>
            <person name="Lutzoni F."/>
            <person name="Magnuson J."/>
            <person name="Mondo S."/>
            <person name="Nolan M."/>
            <person name="Ohm R."/>
            <person name="Pangilinan J."/>
            <person name="Park H.-J."/>
            <person name="Ramirez L."/>
            <person name="Alfaro M."/>
            <person name="Sun H."/>
            <person name="Tritt A."/>
            <person name="Yoshinaga Y."/>
            <person name="Zwiers L.-H."/>
            <person name="Turgeon B."/>
            <person name="Goodwin S."/>
            <person name="Spatafora J."/>
            <person name="Crous P."/>
            <person name="Grigoriev I."/>
        </authorList>
    </citation>
    <scope>NUCLEOTIDE SEQUENCE</scope>
    <source>
        <strain evidence="3">ATCC 36951</strain>
    </source>
</reference>
<dbReference type="PROSITE" id="PS50181">
    <property type="entry name" value="FBOX"/>
    <property type="match status" value="1"/>
</dbReference>
<proteinExistence type="predicted"/>
<dbReference type="CDD" id="cd09917">
    <property type="entry name" value="F-box_SF"/>
    <property type="match status" value="1"/>
</dbReference>
<evidence type="ECO:0000259" key="2">
    <source>
        <dbReference type="PROSITE" id="PS50181"/>
    </source>
</evidence>
<dbReference type="Proteomes" id="UP000799537">
    <property type="component" value="Unassembled WGS sequence"/>
</dbReference>
<feature type="domain" description="F-box" evidence="2">
    <location>
        <begin position="14"/>
        <end position="64"/>
    </location>
</feature>
<dbReference type="Pfam" id="PF12937">
    <property type="entry name" value="F-box-like"/>
    <property type="match status" value="1"/>
</dbReference>
<dbReference type="SUPFAM" id="SSF101908">
    <property type="entry name" value="Putative isomerase YbhE"/>
    <property type="match status" value="1"/>
</dbReference>
<keyword evidence="4" id="KW-1185">Reference proteome</keyword>
<evidence type="ECO:0000313" key="3">
    <source>
        <dbReference type="EMBL" id="KAF2173287.1"/>
    </source>
</evidence>
<name>A0A6A6D1I4_ZASCE</name>
<accession>A0A6A6D1I4</accession>
<protein>
    <recommendedName>
        <fullName evidence="2">F-box domain-containing protein</fullName>
    </recommendedName>
</protein>
<dbReference type="RefSeq" id="XP_033674176.1">
    <property type="nucleotide sequence ID" value="XM_033811337.1"/>
</dbReference>